<dbReference type="PROSITE" id="PS50929">
    <property type="entry name" value="ABC_TM1F"/>
    <property type="match status" value="1"/>
</dbReference>
<reference evidence="7 8" key="1">
    <citation type="submission" date="2015-03" db="EMBL/GenBank/DDBJ databases">
        <title>Draft genome sequence of Elstera litoralis.</title>
        <authorList>
            <person name="Rahalkar M.C."/>
            <person name="Dhakephalkar P.K."/>
            <person name="Pore S.D."/>
            <person name="Arora P."/>
            <person name="Kapse N.G."/>
            <person name="Pandit P.S."/>
        </authorList>
    </citation>
    <scope>NUCLEOTIDE SEQUENCE [LARGE SCALE GENOMIC DNA]</scope>
    <source>
        <strain evidence="7 8">Dia-1</strain>
    </source>
</reference>
<keyword evidence="2 5" id="KW-0812">Transmembrane</keyword>
<dbReference type="GO" id="GO:0005524">
    <property type="term" value="F:ATP binding"/>
    <property type="evidence" value="ECO:0007669"/>
    <property type="project" value="InterPro"/>
</dbReference>
<evidence type="ECO:0000256" key="2">
    <source>
        <dbReference type="ARBA" id="ARBA00022692"/>
    </source>
</evidence>
<protein>
    <recommendedName>
        <fullName evidence="6">ABC transmembrane type-1 domain-containing protein</fullName>
    </recommendedName>
</protein>
<dbReference type="GO" id="GO:0005886">
    <property type="term" value="C:plasma membrane"/>
    <property type="evidence" value="ECO:0007669"/>
    <property type="project" value="UniProtKB-SubCell"/>
</dbReference>
<evidence type="ECO:0000259" key="6">
    <source>
        <dbReference type="PROSITE" id="PS50929"/>
    </source>
</evidence>
<accession>A0A0F3IPF6</accession>
<dbReference type="Proteomes" id="UP000033774">
    <property type="component" value="Unassembled WGS sequence"/>
</dbReference>
<feature type="non-terminal residue" evidence="7">
    <location>
        <position position="173"/>
    </location>
</feature>
<dbReference type="PANTHER" id="PTHR43394">
    <property type="entry name" value="ATP-DEPENDENT PERMEASE MDL1, MITOCHONDRIAL"/>
    <property type="match status" value="1"/>
</dbReference>
<dbReference type="PANTHER" id="PTHR43394:SF1">
    <property type="entry name" value="ATP-BINDING CASSETTE SUB-FAMILY B MEMBER 10, MITOCHONDRIAL"/>
    <property type="match status" value="1"/>
</dbReference>
<name>A0A0F3IPF6_9PROT</name>
<evidence type="ECO:0000256" key="1">
    <source>
        <dbReference type="ARBA" id="ARBA00004651"/>
    </source>
</evidence>
<evidence type="ECO:0000256" key="4">
    <source>
        <dbReference type="ARBA" id="ARBA00023136"/>
    </source>
</evidence>
<keyword evidence="4 5" id="KW-0472">Membrane</keyword>
<evidence type="ECO:0000313" key="8">
    <source>
        <dbReference type="Proteomes" id="UP000033774"/>
    </source>
</evidence>
<evidence type="ECO:0000313" key="7">
    <source>
        <dbReference type="EMBL" id="KJV08591.1"/>
    </source>
</evidence>
<gene>
    <name evidence="7" type="ORF">VZ95_16810</name>
</gene>
<dbReference type="Gene3D" id="1.20.1560.10">
    <property type="entry name" value="ABC transporter type 1, transmembrane domain"/>
    <property type="match status" value="1"/>
</dbReference>
<dbReference type="InterPro" id="IPR039421">
    <property type="entry name" value="Type_1_exporter"/>
</dbReference>
<dbReference type="EMBL" id="LAJY01000525">
    <property type="protein sequence ID" value="KJV08591.1"/>
    <property type="molecule type" value="Genomic_DNA"/>
</dbReference>
<evidence type="ECO:0000256" key="3">
    <source>
        <dbReference type="ARBA" id="ARBA00022989"/>
    </source>
</evidence>
<feature type="transmembrane region" description="Helical" evidence="5">
    <location>
        <begin position="105"/>
        <end position="123"/>
    </location>
</feature>
<keyword evidence="3 5" id="KW-1133">Transmembrane helix</keyword>
<evidence type="ECO:0000256" key="5">
    <source>
        <dbReference type="SAM" id="Phobius"/>
    </source>
</evidence>
<dbReference type="Pfam" id="PF00664">
    <property type="entry name" value="ABC_membrane"/>
    <property type="match status" value="1"/>
</dbReference>
<comment type="caution">
    <text evidence="7">The sequence shown here is derived from an EMBL/GenBank/DDBJ whole genome shotgun (WGS) entry which is preliminary data.</text>
</comment>
<dbReference type="GO" id="GO:0015421">
    <property type="term" value="F:ABC-type oligopeptide transporter activity"/>
    <property type="evidence" value="ECO:0007669"/>
    <property type="project" value="TreeGrafter"/>
</dbReference>
<proteinExistence type="predicted"/>
<dbReference type="InterPro" id="IPR036640">
    <property type="entry name" value="ABC1_TM_sf"/>
</dbReference>
<dbReference type="AlphaFoldDB" id="A0A0F3IPF6"/>
<feature type="domain" description="ABC transmembrane type-1" evidence="6">
    <location>
        <begin position="70"/>
        <end position="173"/>
    </location>
</feature>
<dbReference type="InterPro" id="IPR011527">
    <property type="entry name" value="ABC1_TM_dom"/>
</dbReference>
<feature type="transmembrane region" description="Helical" evidence="5">
    <location>
        <begin position="65"/>
        <end position="85"/>
    </location>
</feature>
<sequence length="173" mass="19515">MLICIQPCGRDRLPQGCPVLRFRQTMLSVRRFMEESLPPVSAPRPAPQTSRVLLLRLMREHVRPYLPRFALAVLLMMLVAATTAALPNMLKPVLDGVFTDKNRDLLWQISAAILFLFIVKGFASYGESVVMNTTGQRIISDIQQRLFGHLVHADLSFFHAHATGNLVSRFTND</sequence>
<dbReference type="SUPFAM" id="SSF90123">
    <property type="entry name" value="ABC transporter transmembrane region"/>
    <property type="match status" value="1"/>
</dbReference>
<keyword evidence="8" id="KW-1185">Reference proteome</keyword>
<comment type="subcellular location">
    <subcellularLocation>
        <location evidence="1">Cell membrane</location>
        <topology evidence="1">Multi-pass membrane protein</topology>
    </subcellularLocation>
</comment>
<organism evidence="7 8">
    <name type="scientific">Elstera litoralis</name>
    <dbReference type="NCBI Taxonomy" id="552518"/>
    <lineage>
        <taxon>Bacteria</taxon>
        <taxon>Pseudomonadati</taxon>
        <taxon>Pseudomonadota</taxon>
        <taxon>Alphaproteobacteria</taxon>
        <taxon>Rhodospirillales</taxon>
        <taxon>Rhodospirillaceae</taxon>
        <taxon>Elstera</taxon>
    </lineage>
</organism>